<comment type="catalytic activity">
    <reaction evidence="9">
        <text>7-carboxy-7-carbaguanine + NH4(+) + 2 ATP = 7-cyano-7-carbaguanine + 2 AMP + 2 diphosphate + 2 H(+)</text>
        <dbReference type="Rhea" id="RHEA:27982"/>
        <dbReference type="ChEBI" id="CHEBI:15378"/>
        <dbReference type="ChEBI" id="CHEBI:28938"/>
        <dbReference type="ChEBI" id="CHEBI:30616"/>
        <dbReference type="ChEBI" id="CHEBI:33019"/>
        <dbReference type="ChEBI" id="CHEBI:45075"/>
        <dbReference type="ChEBI" id="CHEBI:61036"/>
        <dbReference type="ChEBI" id="CHEBI:456215"/>
        <dbReference type="EC" id="6.3.4.20"/>
    </reaction>
</comment>
<dbReference type="CDD" id="cd01995">
    <property type="entry name" value="QueC-like"/>
    <property type="match status" value="1"/>
</dbReference>
<dbReference type="GO" id="GO:0005524">
    <property type="term" value="F:ATP binding"/>
    <property type="evidence" value="ECO:0007669"/>
    <property type="project" value="UniProtKB-KW"/>
</dbReference>
<keyword evidence="4" id="KW-0547">Nucleotide-binding</keyword>
<evidence type="ECO:0000256" key="1">
    <source>
        <dbReference type="ARBA" id="ARBA00005061"/>
    </source>
</evidence>
<evidence type="ECO:0000256" key="9">
    <source>
        <dbReference type="ARBA" id="ARBA00047890"/>
    </source>
</evidence>
<comment type="similarity">
    <text evidence="7">Belongs to the QueC family.</text>
</comment>
<evidence type="ECO:0000256" key="6">
    <source>
        <dbReference type="ARBA" id="ARBA00022840"/>
    </source>
</evidence>
<evidence type="ECO:0000256" key="5">
    <source>
        <dbReference type="ARBA" id="ARBA00022833"/>
    </source>
</evidence>
<evidence type="ECO:0000256" key="4">
    <source>
        <dbReference type="ARBA" id="ARBA00022741"/>
    </source>
</evidence>
<reference evidence="10" key="1">
    <citation type="journal article" date="2015" name="Proc. Natl. Acad. Sci. U.S.A.">
        <title>Networks of energetic and metabolic interactions define dynamics in microbial communities.</title>
        <authorList>
            <person name="Embree M."/>
            <person name="Liu J.K."/>
            <person name="Al-Bassam M.M."/>
            <person name="Zengler K."/>
        </authorList>
    </citation>
    <scope>NUCLEOTIDE SEQUENCE</scope>
</reference>
<organism evidence="10">
    <name type="scientific">hydrocarbon metagenome</name>
    <dbReference type="NCBI Taxonomy" id="938273"/>
    <lineage>
        <taxon>unclassified sequences</taxon>
        <taxon>metagenomes</taxon>
        <taxon>ecological metagenomes</taxon>
    </lineage>
</organism>
<keyword evidence="6" id="KW-0067">ATP-binding</keyword>
<dbReference type="InterPro" id="IPR014729">
    <property type="entry name" value="Rossmann-like_a/b/a_fold"/>
</dbReference>
<name>A0A0W8FDB0_9ZZZZ</name>
<dbReference type="GO" id="GO:0016874">
    <property type="term" value="F:ligase activity"/>
    <property type="evidence" value="ECO:0007669"/>
    <property type="project" value="UniProtKB-KW"/>
</dbReference>
<comment type="caution">
    <text evidence="10">The sequence shown here is derived from an EMBL/GenBank/DDBJ whole genome shotgun (WGS) entry which is preliminary data.</text>
</comment>
<keyword evidence="5" id="KW-0862">Zinc</keyword>
<dbReference type="Pfam" id="PF06508">
    <property type="entry name" value="QueC"/>
    <property type="match status" value="1"/>
</dbReference>
<evidence type="ECO:0000256" key="2">
    <source>
        <dbReference type="ARBA" id="ARBA00022598"/>
    </source>
</evidence>
<dbReference type="EMBL" id="LNQE01001387">
    <property type="protein sequence ID" value="KUG18339.1"/>
    <property type="molecule type" value="Genomic_DNA"/>
</dbReference>
<evidence type="ECO:0000256" key="3">
    <source>
        <dbReference type="ARBA" id="ARBA00022723"/>
    </source>
</evidence>
<dbReference type="PIRSF" id="PIRSF006293">
    <property type="entry name" value="ExsB"/>
    <property type="match status" value="1"/>
</dbReference>
<dbReference type="HAMAP" id="MF_01633">
    <property type="entry name" value="QueC"/>
    <property type="match status" value="1"/>
</dbReference>
<dbReference type="PANTHER" id="PTHR42914">
    <property type="entry name" value="7-CYANO-7-DEAZAGUANINE SYNTHASE"/>
    <property type="match status" value="1"/>
</dbReference>
<evidence type="ECO:0000256" key="7">
    <source>
        <dbReference type="ARBA" id="ARBA00037993"/>
    </source>
</evidence>
<dbReference type="SUPFAM" id="SSF52402">
    <property type="entry name" value="Adenine nucleotide alpha hydrolases-like"/>
    <property type="match status" value="1"/>
</dbReference>
<accession>A0A0W8FDB0</accession>
<dbReference type="AlphaFoldDB" id="A0A0W8FDB0"/>
<dbReference type="InterPro" id="IPR018317">
    <property type="entry name" value="QueC"/>
</dbReference>
<dbReference type="EC" id="6.3.4.20" evidence="8"/>
<evidence type="ECO:0000256" key="8">
    <source>
        <dbReference type="ARBA" id="ARBA00039149"/>
    </source>
</evidence>
<keyword evidence="3" id="KW-0479">Metal-binding</keyword>
<protein>
    <recommendedName>
        <fullName evidence="8">7-cyano-7-deazaguanine synthase</fullName>
        <ecNumber evidence="8">6.3.4.20</ecNumber>
    </recommendedName>
</protein>
<dbReference type="PANTHER" id="PTHR42914:SF1">
    <property type="entry name" value="7-CYANO-7-DEAZAGUANINE SYNTHASE"/>
    <property type="match status" value="1"/>
</dbReference>
<keyword evidence="2" id="KW-0436">Ligase</keyword>
<comment type="pathway">
    <text evidence="1">Purine metabolism; 7-cyano-7-deazaguanine biosynthesis.</text>
</comment>
<dbReference type="GO" id="GO:0046872">
    <property type="term" value="F:metal ion binding"/>
    <property type="evidence" value="ECO:0007669"/>
    <property type="project" value="UniProtKB-KW"/>
</dbReference>
<proteinExistence type="inferred from homology"/>
<dbReference type="NCBIfam" id="TIGR00364">
    <property type="entry name" value="7-cyano-7-deazaguanine synthase QueC"/>
    <property type="match status" value="1"/>
</dbReference>
<sequence>MLNASKIGRQMKAVLILSGGLDSTTLLYKLLADGYLVDALTFNYGQKHKKEIDCAIAITSRLDVPHQIIDLSTLAAFLGESALLGKKEVPSCHYTEEAARQTVVPNRNMIMLSVAAGYAEAHEITELFYAAHKNDQTIYPDCRPEFVEALKPAIRLGTAWNPVELQAPFVHMTKADIVRMGLKLQVPYELTWSCYKGKAMPCRTCPTCIEREEAFALCGCRDPLIGMDSH</sequence>
<gene>
    <name evidence="10" type="ORF">ASZ90_011949</name>
</gene>
<dbReference type="Gene3D" id="3.40.50.620">
    <property type="entry name" value="HUPs"/>
    <property type="match status" value="1"/>
</dbReference>
<evidence type="ECO:0000313" key="10">
    <source>
        <dbReference type="EMBL" id="KUG18339.1"/>
    </source>
</evidence>